<dbReference type="InterPro" id="IPR014729">
    <property type="entry name" value="Rossmann-like_a/b/a_fold"/>
</dbReference>
<evidence type="ECO:0000259" key="1">
    <source>
        <dbReference type="Pfam" id="PF00582"/>
    </source>
</evidence>
<dbReference type="SUPFAM" id="SSF52402">
    <property type="entry name" value="Adenine nucleotide alpha hydrolases-like"/>
    <property type="match status" value="1"/>
</dbReference>
<evidence type="ECO:0000313" key="2">
    <source>
        <dbReference type="EMBL" id="MBS8262634.1"/>
    </source>
</evidence>
<reference evidence="2" key="1">
    <citation type="submission" date="2018-08" db="EMBL/GenBank/DDBJ databases">
        <authorList>
            <person name="Jin W."/>
            <person name="Wang H."/>
            <person name="Yang Y."/>
            <person name="Li M."/>
            <person name="Liu J."/>
        </authorList>
    </citation>
    <scope>NUCLEOTIDE SEQUENCE</scope>
    <source>
        <strain evidence="2">AESS21</strain>
    </source>
</reference>
<proteinExistence type="predicted"/>
<dbReference type="Proteomes" id="UP000705379">
    <property type="component" value="Unassembled WGS sequence"/>
</dbReference>
<dbReference type="Gene3D" id="3.40.50.620">
    <property type="entry name" value="HUPs"/>
    <property type="match status" value="1"/>
</dbReference>
<dbReference type="AlphaFoldDB" id="A0A944CGI1"/>
<gene>
    <name evidence="2" type="ORF">DYI23_20580</name>
</gene>
<accession>A0A944CGI1</accession>
<dbReference type="RefSeq" id="WP_213217973.1">
    <property type="nucleotide sequence ID" value="NZ_QTKU01000006.1"/>
</dbReference>
<sequence length="139" mass="14604">MFQRAVVPIDLKHAENLKKAREAAIDLAAHYGAEVRYVGVTSALPGALAHTPEEYEAKLKQLAEDDAAGKGVAVSAQVIVSHDPTADLEKSLLDAIKASGADLVVMGTHVPNLGDGFWSSNGALIARHAPVSVFLLRAV</sequence>
<dbReference type="EMBL" id="QTKU01000006">
    <property type="protein sequence ID" value="MBS8262634.1"/>
    <property type="molecule type" value="Genomic_DNA"/>
</dbReference>
<reference evidence="2" key="2">
    <citation type="journal article" date="2021" name="Microorganisms">
        <title>Bacterial Dimethylsulfoniopropionate Biosynthesis in the East China Sea.</title>
        <authorList>
            <person name="Liu J."/>
            <person name="Zhang Y."/>
            <person name="Liu J."/>
            <person name="Zhong H."/>
            <person name="Williams B.T."/>
            <person name="Zheng Y."/>
            <person name="Curson A.R.J."/>
            <person name="Sun C."/>
            <person name="Sun H."/>
            <person name="Song D."/>
            <person name="Wagner Mackenzie B."/>
            <person name="Bermejo Martinez A."/>
            <person name="Todd J.D."/>
            <person name="Zhang X.H."/>
        </authorList>
    </citation>
    <scope>NUCLEOTIDE SEQUENCE</scope>
    <source>
        <strain evidence="2">AESS21</strain>
    </source>
</reference>
<dbReference type="InterPro" id="IPR006016">
    <property type="entry name" value="UspA"/>
</dbReference>
<feature type="domain" description="UspA" evidence="1">
    <location>
        <begin position="1"/>
        <end position="137"/>
    </location>
</feature>
<evidence type="ECO:0000313" key="3">
    <source>
        <dbReference type="Proteomes" id="UP000705379"/>
    </source>
</evidence>
<comment type="caution">
    <text evidence="2">The sequence shown here is derived from an EMBL/GenBank/DDBJ whole genome shotgun (WGS) entry which is preliminary data.</text>
</comment>
<dbReference type="CDD" id="cd00293">
    <property type="entry name" value="USP-like"/>
    <property type="match status" value="1"/>
</dbReference>
<name>A0A944CGI1_9HYPH</name>
<dbReference type="Pfam" id="PF00582">
    <property type="entry name" value="Usp"/>
    <property type="match status" value="1"/>
</dbReference>
<organism evidence="2 3">
    <name type="scientific">Roseibium polysiphoniae</name>
    <dbReference type="NCBI Taxonomy" id="2571221"/>
    <lineage>
        <taxon>Bacteria</taxon>
        <taxon>Pseudomonadati</taxon>
        <taxon>Pseudomonadota</taxon>
        <taxon>Alphaproteobacteria</taxon>
        <taxon>Hyphomicrobiales</taxon>
        <taxon>Stappiaceae</taxon>
        <taxon>Roseibium</taxon>
    </lineage>
</organism>
<protein>
    <submittedName>
        <fullName evidence="2">Universal stress protein</fullName>
    </submittedName>
</protein>